<gene>
    <name evidence="1" type="ORF">SCALOS_LOCUS655</name>
</gene>
<name>A0ACA9JXY3_9GLOM</name>
<dbReference type="EMBL" id="CAJVPM010000319">
    <property type="protein sequence ID" value="CAG8441453.1"/>
    <property type="molecule type" value="Genomic_DNA"/>
</dbReference>
<reference evidence="1" key="1">
    <citation type="submission" date="2021-06" db="EMBL/GenBank/DDBJ databases">
        <authorList>
            <person name="Kallberg Y."/>
            <person name="Tangrot J."/>
            <person name="Rosling A."/>
        </authorList>
    </citation>
    <scope>NUCLEOTIDE SEQUENCE</scope>
    <source>
        <strain evidence="1">AU212A</strain>
    </source>
</reference>
<sequence length="172" mass="20200">MSVKQKEINDAITLHRTKIHENRIEALKVFQKYKVSYWLAIYYEKGYGGLEIDENKALKYYRISTLKGVSNSALKEALLLLKTHKENESDEFNLLITTLIKKSANYQNIDACYYYGDILLHGKYGNEVDSYIAFKYLEYAANNGNDKAKELIDYREIYNEINNDYTIIYFPK</sequence>
<evidence type="ECO:0000313" key="1">
    <source>
        <dbReference type="EMBL" id="CAG8441453.1"/>
    </source>
</evidence>
<accession>A0ACA9JXY3</accession>
<protein>
    <submittedName>
        <fullName evidence="1">4362_t:CDS:1</fullName>
    </submittedName>
</protein>
<dbReference type="Proteomes" id="UP000789860">
    <property type="component" value="Unassembled WGS sequence"/>
</dbReference>
<comment type="caution">
    <text evidence="1">The sequence shown here is derived from an EMBL/GenBank/DDBJ whole genome shotgun (WGS) entry which is preliminary data.</text>
</comment>
<evidence type="ECO:0000313" key="2">
    <source>
        <dbReference type="Proteomes" id="UP000789860"/>
    </source>
</evidence>
<proteinExistence type="predicted"/>
<organism evidence="1 2">
    <name type="scientific">Scutellospora calospora</name>
    <dbReference type="NCBI Taxonomy" id="85575"/>
    <lineage>
        <taxon>Eukaryota</taxon>
        <taxon>Fungi</taxon>
        <taxon>Fungi incertae sedis</taxon>
        <taxon>Mucoromycota</taxon>
        <taxon>Glomeromycotina</taxon>
        <taxon>Glomeromycetes</taxon>
        <taxon>Diversisporales</taxon>
        <taxon>Gigasporaceae</taxon>
        <taxon>Scutellospora</taxon>
    </lineage>
</organism>
<keyword evidence="2" id="KW-1185">Reference proteome</keyword>